<evidence type="ECO:0000256" key="11">
    <source>
        <dbReference type="SAM" id="Phobius"/>
    </source>
</evidence>
<dbReference type="InterPro" id="IPR018108">
    <property type="entry name" value="MCP_transmembrane"/>
</dbReference>
<proteinExistence type="inferred from homology"/>
<keyword evidence="7" id="KW-0496">Mitochondrion</keyword>
<name>A0AAV5RIB1_STABA</name>
<evidence type="ECO:0000256" key="4">
    <source>
        <dbReference type="ARBA" id="ARBA00022737"/>
    </source>
</evidence>
<dbReference type="Gene3D" id="1.50.40.10">
    <property type="entry name" value="Mitochondrial carrier domain"/>
    <property type="match status" value="1"/>
</dbReference>
<keyword evidence="6 11" id="KW-1133">Transmembrane helix</keyword>
<reference evidence="12 13" key="1">
    <citation type="journal article" date="2023" name="Elife">
        <title>Identification of key yeast species and microbe-microbe interactions impacting larval growth of Drosophila in the wild.</title>
        <authorList>
            <person name="Mure A."/>
            <person name="Sugiura Y."/>
            <person name="Maeda R."/>
            <person name="Honda K."/>
            <person name="Sakurai N."/>
            <person name="Takahashi Y."/>
            <person name="Watada M."/>
            <person name="Katoh T."/>
            <person name="Gotoh A."/>
            <person name="Gotoh Y."/>
            <person name="Taniguchi I."/>
            <person name="Nakamura K."/>
            <person name="Hayashi T."/>
            <person name="Katayama T."/>
            <person name="Uemura T."/>
            <person name="Hattori Y."/>
        </authorList>
    </citation>
    <scope>NUCLEOTIDE SEQUENCE [LARGE SCALE GENOMIC DNA]</scope>
    <source>
        <strain evidence="12 13">SB-73</strain>
    </source>
</reference>
<organism evidence="12 13">
    <name type="scientific">Starmerella bacillaris</name>
    <name type="common">Yeast</name>
    <name type="synonym">Candida zemplinina</name>
    <dbReference type="NCBI Taxonomy" id="1247836"/>
    <lineage>
        <taxon>Eukaryota</taxon>
        <taxon>Fungi</taxon>
        <taxon>Dikarya</taxon>
        <taxon>Ascomycota</taxon>
        <taxon>Saccharomycotina</taxon>
        <taxon>Dipodascomycetes</taxon>
        <taxon>Dipodascales</taxon>
        <taxon>Trichomonascaceae</taxon>
        <taxon>Starmerella</taxon>
    </lineage>
</organism>
<dbReference type="InterPro" id="IPR023395">
    <property type="entry name" value="MCP_dom_sf"/>
</dbReference>
<comment type="similarity">
    <text evidence="10">Belongs to the mitochondrial carrier (TC 2.A.29) family.</text>
</comment>
<evidence type="ECO:0000256" key="5">
    <source>
        <dbReference type="ARBA" id="ARBA00022792"/>
    </source>
</evidence>
<evidence type="ECO:0000256" key="10">
    <source>
        <dbReference type="RuleBase" id="RU000488"/>
    </source>
</evidence>
<keyword evidence="13" id="KW-1185">Reference proteome</keyword>
<keyword evidence="8 9" id="KW-0472">Membrane</keyword>
<feature type="repeat" description="Solcar" evidence="9">
    <location>
        <begin position="10"/>
        <end position="92"/>
    </location>
</feature>
<evidence type="ECO:0000256" key="1">
    <source>
        <dbReference type="ARBA" id="ARBA00004448"/>
    </source>
</evidence>
<evidence type="ECO:0000256" key="6">
    <source>
        <dbReference type="ARBA" id="ARBA00022989"/>
    </source>
</evidence>
<dbReference type="Proteomes" id="UP001362899">
    <property type="component" value="Unassembled WGS sequence"/>
</dbReference>
<dbReference type="Pfam" id="PF00153">
    <property type="entry name" value="Mito_carr"/>
    <property type="match status" value="3"/>
</dbReference>
<keyword evidence="2 10" id="KW-0813">Transport</keyword>
<dbReference type="GO" id="GO:0055085">
    <property type="term" value="P:transmembrane transport"/>
    <property type="evidence" value="ECO:0007669"/>
    <property type="project" value="InterPro"/>
</dbReference>
<gene>
    <name evidence="12" type="ORF">DASB73_014460</name>
</gene>
<accession>A0AAV5RIB1</accession>
<evidence type="ECO:0000313" key="12">
    <source>
        <dbReference type="EMBL" id="GMM50488.1"/>
    </source>
</evidence>
<keyword evidence="3 9" id="KW-0812">Transmembrane</keyword>
<evidence type="ECO:0000256" key="9">
    <source>
        <dbReference type="PROSITE-ProRule" id="PRU00282"/>
    </source>
</evidence>
<dbReference type="PROSITE" id="PS50920">
    <property type="entry name" value="SOLCAR"/>
    <property type="match status" value="3"/>
</dbReference>
<dbReference type="AlphaFoldDB" id="A0AAV5RIB1"/>
<evidence type="ECO:0000313" key="13">
    <source>
        <dbReference type="Proteomes" id="UP001362899"/>
    </source>
</evidence>
<comment type="subcellular location">
    <subcellularLocation>
        <location evidence="1">Mitochondrion inner membrane</location>
        <topology evidence="1">Multi-pass membrane protein</topology>
    </subcellularLocation>
</comment>
<keyword evidence="4" id="KW-0677">Repeat</keyword>
<dbReference type="SUPFAM" id="SSF103506">
    <property type="entry name" value="Mitochondrial carrier"/>
    <property type="match status" value="1"/>
</dbReference>
<feature type="transmembrane region" description="Helical" evidence="11">
    <location>
        <begin position="152"/>
        <end position="173"/>
    </location>
</feature>
<evidence type="ECO:0000256" key="7">
    <source>
        <dbReference type="ARBA" id="ARBA00023128"/>
    </source>
</evidence>
<dbReference type="EMBL" id="BTGC01000003">
    <property type="protein sequence ID" value="GMM50488.1"/>
    <property type="molecule type" value="Genomic_DNA"/>
</dbReference>
<keyword evidence="5" id="KW-0999">Mitochondrion inner membrane</keyword>
<sequence>MNHLNSKSDITQTESLICGGSAGLLTRAVIAPFDLIKIRMQLEPGNGAIRTLRNVIRSEGLTALWKGNAPAELLYIAYGSLQFATLRFVTSAMGDLGSEQFRQLVAGGCAGSVATFVSYPLDFLRTRGAANLEREGVFPRIRRIYMSEGIKGFYHGAGVSVAAVFPYMALFFASYSMLRDNLPSWSPQLFTASSLASFLSKTAAYPLDTIRKTVQVHGKNQKVIESDAGVGYRYSHNLFTCGREIVQRRGIMGLYRGLHVSLMKTCPGSFLSIWFFEKSLDVMRSGRELSKI</sequence>
<dbReference type="PANTHER" id="PTHR24089">
    <property type="entry name" value="SOLUTE CARRIER FAMILY 25"/>
    <property type="match status" value="1"/>
</dbReference>
<dbReference type="InterPro" id="IPR002067">
    <property type="entry name" value="MCP"/>
</dbReference>
<protein>
    <submittedName>
        <fullName evidence="12">Thiamine transporter</fullName>
    </submittedName>
</protein>
<evidence type="ECO:0000256" key="2">
    <source>
        <dbReference type="ARBA" id="ARBA00022448"/>
    </source>
</evidence>
<dbReference type="PRINTS" id="PR00926">
    <property type="entry name" value="MITOCARRIER"/>
</dbReference>
<evidence type="ECO:0000256" key="3">
    <source>
        <dbReference type="ARBA" id="ARBA00022692"/>
    </source>
</evidence>
<dbReference type="GO" id="GO:0005743">
    <property type="term" value="C:mitochondrial inner membrane"/>
    <property type="evidence" value="ECO:0007669"/>
    <property type="project" value="UniProtKB-SubCell"/>
</dbReference>
<comment type="caution">
    <text evidence="12">The sequence shown here is derived from an EMBL/GenBank/DDBJ whole genome shotgun (WGS) entry which is preliminary data.</text>
</comment>
<feature type="repeat" description="Solcar" evidence="9">
    <location>
        <begin position="184"/>
        <end position="282"/>
    </location>
</feature>
<evidence type="ECO:0000256" key="8">
    <source>
        <dbReference type="ARBA" id="ARBA00023136"/>
    </source>
</evidence>
<feature type="repeat" description="Solcar" evidence="9">
    <location>
        <begin position="98"/>
        <end position="181"/>
    </location>
</feature>